<gene>
    <name evidence="1" type="ORF">QAD02_019292</name>
</gene>
<sequence>MVTGPPEHGIQADVVFVIESTASNGAYINEFRTNYIIPTLEYFSQGGIEEHEYAAETSQTQYGIVTYHAADCLPSPFTGVYGPFANPHKVLTTLEKLELIGGKGESHANIGEGLATALQCFEDLQVRREPNVASQKHCILVCNSPPYQVGVQESYAFSGYTVEQLAGLFQERNISLSILSPRKIPSIFKLFEKAGGDLQSSQTKNYAKDPRHLVLLRNYNLKESPVSPTTAPIAAAGPAGAGATGVQSQTPSAAQIALSPLQTSPNYAHPAPRAPHVRANWMRPPFMGPGGPGPAGPTPTVPQPPTNTQSSALIAQLSQPPQPPSAMGLNVQPFAGTPNTGMGVNNPNQNQQQQQQLNQQLNQQQQLRINMQVQQQLQQQNAAQQQNPQLPMGMQAQPTPPQTGPQLNVSGVNHAMQQVSQNVSVSQAPSMQAAPVPAQMSQQGNNAPGPVMQPVNQERTTIWKGMLEWVEKSKTTNDAHKQTWQVPCQVSVASKDGEPEVKAESWPSKLIMQLMPKTLIGNIGQAYLKNSKSVIFHPSPCEALEALIKVMSNGFAGCVHFTSTSTCNIKVLLLLYTSEKRTFLGFIPNDQQAFVDRLRKVIQQQKSSHAMLRQGQVPLRPTGPPGPGGAGANVMPGGVPNPGTSQSGIRMSQTNTMTMGGGQITQNVLPNTGIPQQTLPSSIQPNQLNIQAVGMSSAGGGQQNQINSGGSGMIGQQQQIEMARQQNLLKIHQLQQTLQAAQQQEAQYKSQEIQQTLEHAQAQELQYKQLEQAQQDQRNLNAAVGMQAPQQPNAQRMMRPAMNNSLGLRHLLQQQQQQQPQYRQVLGMQQQMVGPRGQMAPRQMAPGNPQNQQFDEVPNYDFLG</sequence>
<proteinExistence type="predicted"/>
<comment type="caution">
    <text evidence="1">The sequence shown here is derived from an EMBL/GenBank/DDBJ whole genome shotgun (WGS) entry which is preliminary data.</text>
</comment>
<reference evidence="1" key="1">
    <citation type="submission" date="2023-04" db="EMBL/GenBank/DDBJ databases">
        <title>A chromosome-level genome assembly of the parasitoid wasp Eretmocerus hayati.</title>
        <authorList>
            <person name="Zhong Y."/>
            <person name="Liu S."/>
            <person name="Liu Y."/>
        </authorList>
    </citation>
    <scope>NUCLEOTIDE SEQUENCE</scope>
    <source>
        <strain evidence="1">ZJU_SS_LIU_2023</strain>
    </source>
</reference>
<protein>
    <submittedName>
        <fullName evidence="1">Uncharacterized protein</fullName>
    </submittedName>
</protein>
<accession>A0ACC2PIS6</accession>
<evidence type="ECO:0000313" key="2">
    <source>
        <dbReference type="Proteomes" id="UP001239111"/>
    </source>
</evidence>
<name>A0ACC2PIS6_9HYME</name>
<dbReference type="Proteomes" id="UP001239111">
    <property type="component" value="Chromosome 1"/>
</dbReference>
<evidence type="ECO:0000313" key="1">
    <source>
        <dbReference type="EMBL" id="KAJ8683500.1"/>
    </source>
</evidence>
<organism evidence="1 2">
    <name type="scientific">Eretmocerus hayati</name>
    <dbReference type="NCBI Taxonomy" id="131215"/>
    <lineage>
        <taxon>Eukaryota</taxon>
        <taxon>Metazoa</taxon>
        <taxon>Ecdysozoa</taxon>
        <taxon>Arthropoda</taxon>
        <taxon>Hexapoda</taxon>
        <taxon>Insecta</taxon>
        <taxon>Pterygota</taxon>
        <taxon>Neoptera</taxon>
        <taxon>Endopterygota</taxon>
        <taxon>Hymenoptera</taxon>
        <taxon>Apocrita</taxon>
        <taxon>Proctotrupomorpha</taxon>
        <taxon>Chalcidoidea</taxon>
        <taxon>Aphelinidae</taxon>
        <taxon>Aphelininae</taxon>
        <taxon>Eretmocerus</taxon>
    </lineage>
</organism>
<keyword evidence="2" id="KW-1185">Reference proteome</keyword>
<dbReference type="EMBL" id="CM056741">
    <property type="protein sequence ID" value="KAJ8683500.1"/>
    <property type="molecule type" value="Genomic_DNA"/>
</dbReference>